<feature type="domain" description="Acyl-CoA dehydrogenase/oxidase N-terminal" evidence="6">
    <location>
        <begin position="19"/>
        <end position="126"/>
    </location>
</feature>
<dbReference type="InParanoid" id="A0A1I5NHW3"/>
<keyword evidence="3" id="KW-0274">FAD</keyword>
<dbReference type="EMBL" id="FOVH01000012">
    <property type="protein sequence ID" value="SFP21415.1"/>
    <property type="molecule type" value="Genomic_DNA"/>
</dbReference>
<name>A0A1I5NHW3_9ACTN</name>
<dbReference type="InterPro" id="IPR006091">
    <property type="entry name" value="Acyl-CoA_Oxase/DH_mid-dom"/>
</dbReference>
<dbReference type="GO" id="GO:0003995">
    <property type="term" value="F:acyl-CoA dehydrogenase activity"/>
    <property type="evidence" value="ECO:0007669"/>
    <property type="project" value="InterPro"/>
</dbReference>
<dbReference type="SUPFAM" id="SSF56645">
    <property type="entry name" value="Acyl-CoA dehydrogenase NM domain-like"/>
    <property type="match status" value="1"/>
</dbReference>
<reference evidence="7 8" key="1">
    <citation type="submission" date="2016-10" db="EMBL/GenBank/DDBJ databases">
        <authorList>
            <person name="de Groot N.N."/>
        </authorList>
    </citation>
    <scope>NUCLEOTIDE SEQUENCE [LARGE SCALE GENOMIC DNA]</scope>
    <source>
        <strain evidence="7 8">DSM 43067</strain>
    </source>
</reference>
<dbReference type="GO" id="GO:0050660">
    <property type="term" value="F:flavin adenine dinucleotide binding"/>
    <property type="evidence" value="ECO:0007669"/>
    <property type="project" value="InterPro"/>
</dbReference>
<dbReference type="InterPro" id="IPR037069">
    <property type="entry name" value="AcylCoA_DH/ox_N_sf"/>
</dbReference>
<protein>
    <submittedName>
        <fullName evidence="7">Acyl-CoA dehydrogenase</fullName>
    </submittedName>
</protein>
<evidence type="ECO:0000313" key="7">
    <source>
        <dbReference type="EMBL" id="SFP21415.1"/>
    </source>
</evidence>
<feature type="domain" description="Acyl-CoA oxidase/dehydrogenase middle" evidence="5">
    <location>
        <begin position="131"/>
        <end position="224"/>
    </location>
</feature>
<dbReference type="Proteomes" id="UP000183413">
    <property type="component" value="Unassembled WGS sequence"/>
</dbReference>
<dbReference type="InterPro" id="IPR009100">
    <property type="entry name" value="AcylCoA_DH/oxidase_NM_dom_sf"/>
</dbReference>
<accession>A0A1I5NHW3</accession>
<comment type="cofactor">
    <cofactor evidence="1">
        <name>FAD</name>
        <dbReference type="ChEBI" id="CHEBI:57692"/>
    </cofactor>
</comment>
<organism evidence="7 8">
    <name type="scientific">Actinomadura madurae</name>
    <dbReference type="NCBI Taxonomy" id="1993"/>
    <lineage>
        <taxon>Bacteria</taxon>
        <taxon>Bacillati</taxon>
        <taxon>Actinomycetota</taxon>
        <taxon>Actinomycetes</taxon>
        <taxon>Streptosporangiales</taxon>
        <taxon>Thermomonosporaceae</taxon>
        <taxon>Actinomadura</taxon>
    </lineage>
</organism>
<dbReference type="STRING" id="1993.SAMN04489713_112167"/>
<evidence type="ECO:0000259" key="6">
    <source>
        <dbReference type="Pfam" id="PF02771"/>
    </source>
</evidence>
<dbReference type="InterPro" id="IPR006089">
    <property type="entry name" value="Acyl-CoA_DH_CS"/>
</dbReference>
<dbReference type="Gene3D" id="1.20.140.10">
    <property type="entry name" value="Butyryl-CoA Dehydrogenase, subunit A, domain 3"/>
    <property type="match status" value="1"/>
</dbReference>
<evidence type="ECO:0000259" key="5">
    <source>
        <dbReference type="Pfam" id="PF02770"/>
    </source>
</evidence>
<keyword evidence="2" id="KW-0285">Flavoprotein</keyword>
<dbReference type="Gene3D" id="2.40.110.10">
    <property type="entry name" value="Butyryl-CoA Dehydrogenase, subunit A, domain 2"/>
    <property type="match status" value="1"/>
</dbReference>
<proteinExistence type="predicted"/>
<dbReference type="eggNOG" id="COG1960">
    <property type="taxonomic scope" value="Bacteria"/>
</dbReference>
<evidence type="ECO:0000313" key="8">
    <source>
        <dbReference type="Proteomes" id="UP000183413"/>
    </source>
</evidence>
<dbReference type="PROSITE" id="PS00072">
    <property type="entry name" value="ACYL_COA_DH_1"/>
    <property type="match status" value="1"/>
</dbReference>
<dbReference type="Pfam" id="PF02770">
    <property type="entry name" value="Acyl-CoA_dh_M"/>
    <property type="match status" value="1"/>
</dbReference>
<dbReference type="InterPro" id="IPR013786">
    <property type="entry name" value="AcylCoA_DH/ox_N"/>
</dbReference>
<sequence length="380" mass="41184">MAVNLFPPPMFEDAVLTGLRREVREFVTREIESGAFRPAVDSWMTGWDREFTLRLAARGWLGMTIPVEYGGHGRSYLERFVVTEELLAAGAPVTAHWFADRQVAPALVRFGTEEQRRELLPRIAAGTALFAIGMSEPDSGSDLAAVRTRATRTDGGWRVEGTKLWTSNAHRSDYAICLVRTTPLDPEHRHSGLSQLIVDLRAEGVEIRPIVSLNGEHHFNEVHFGGVHVPDSMVLGEVGNGWRQVTAELAFERSGPERFLSVQPLLEELVAATRAGELPAGADLGRFFARMIGLHQMSISVAGALQRGEAADVAAGVVKHLGTVTEGDLTEHAAGLLGNPASPGLRAAAERSLLARPGYTLRGGTNEILRGVIARGLGLR</sequence>
<dbReference type="GeneID" id="99650942"/>
<evidence type="ECO:0000256" key="4">
    <source>
        <dbReference type="ARBA" id="ARBA00023002"/>
    </source>
</evidence>
<dbReference type="InterPro" id="IPR046373">
    <property type="entry name" value="Acyl-CoA_Oxase/DH_mid-dom_sf"/>
</dbReference>
<dbReference type="Gene3D" id="1.10.540.10">
    <property type="entry name" value="Acyl-CoA dehydrogenase/oxidase, N-terminal domain"/>
    <property type="match status" value="1"/>
</dbReference>
<dbReference type="Pfam" id="PF02771">
    <property type="entry name" value="Acyl-CoA_dh_N"/>
    <property type="match status" value="1"/>
</dbReference>
<keyword evidence="4" id="KW-0560">Oxidoreductase</keyword>
<evidence type="ECO:0000256" key="2">
    <source>
        <dbReference type="ARBA" id="ARBA00022630"/>
    </source>
</evidence>
<dbReference type="RefSeq" id="WP_021593984.1">
    <property type="nucleotide sequence ID" value="NZ_CP083237.1"/>
</dbReference>
<dbReference type="PANTHER" id="PTHR43292:SF4">
    <property type="entry name" value="ACYL-COA DEHYDROGENASE FADE34"/>
    <property type="match status" value="1"/>
</dbReference>
<dbReference type="InterPro" id="IPR052161">
    <property type="entry name" value="Mycobact_Acyl-CoA_DH"/>
</dbReference>
<evidence type="ECO:0000256" key="1">
    <source>
        <dbReference type="ARBA" id="ARBA00001974"/>
    </source>
</evidence>
<keyword evidence="8" id="KW-1185">Reference proteome</keyword>
<dbReference type="PANTHER" id="PTHR43292">
    <property type="entry name" value="ACYL-COA DEHYDROGENASE"/>
    <property type="match status" value="1"/>
</dbReference>
<evidence type="ECO:0000256" key="3">
    <source>
        <dbReference type="ARBA" id="ARBA00022827"/>
    </source>
</evidence>
<dbReference type="GO" id="GO:0005886">
    <property type="term" value="C:plasma membrane"/>
    <property type="evidence" value="ECO:0007669"/>
    <property type="project" value="TreeGrafter"/>
</dbReference>
<dbReference type="AlphaFoldDB" id="A0A1I5NHW3"/>
<gene>
    <name evidence="7" type="ORF">SAMN04489713_112167</name>
</gene>
<dbReference type="FunFam" id="2.40.110.10:FF:000011">
    <property type="entry name" value="Acyl-CoA dehydrogenase FadE34"/>
    <property type="match status" value="1"/>
</dbReference>